<protein>
    <submittedName>
        <fullName evidence="5">HTH-type transcriptional repressor YvoA</fullName>
    </submittedName>
</protein>
<dbReference type="Proteomes" id="UP000193061">
    <property type="component" value="Unassembled WGS sequence"/>
</dbReference>
<dbReference type="Pfam" id="PF00392">
    <property type="entry name" value="GntR"/>
    <property type="match status" value="1"/>
</dbReference>
<dbReference type="InterPro" id="IPR011663">
    <property type="entry name" value="UTRA"/>
</dbReference>
<dbReference type="CDD" id="cd07377">
    <property type="entry name" value="WHTH_GntR"/>
    <property type="match status" value="1"/>
</dbReference>
<dbReference type="SUPFAM" id="SSF64288">
    <property type="entry name" value="Chorismate lyase-like"/>
    <property type="match status" value="1"/>
</dbReference>
<dbReference type="Gene3D" id="1.10.10.10">
    <property type="entry name" value="Winged helix-like DNA-binding domain superfamily/Winged helix DNA-binding domain"/>
    <property type="match status" value="1"/>
</dbReference>
<dbReference type="PANTHER" id="PTHR44846:SF7">
    <property type="entry name" value="TRANSCRIPTIONAL REGULATOR OF 2-AMINOETHYLPHOSPHONATE DEGRADATION OPERONS-RELATED"/>
    <property type="match status" value="1"/>
</dbReference>
<evidence type="ECO:0000256" key="3">
    <source>
        <dbReference type="ARBA" id="ARBA00023163"/>
    </source>
</evidence>
<dbReference type="Pfam" id="PF07702">
    <property type="entry name" value="UTRA"/>
    <property type="match status" value="1"/>
</dbReference>
<dbReference type="PROSITE" id="PS50949">
    <property type="entry name" value="HTH_GNTR"/>
    <property type="match status" value="1"/>
</dbReference>
<keyword evidence="2" id="KW-0238">DNA-binding</keyword>
<dbReference type="GO" id="GO:0045892">
    <property type="term" value="P:negative regulation of DNA-templated transcription"/>
    <property type="evidence" value="ECO:0007669"/>
    <property type="project" value="TreeGrafter"/>
</dbReference>
<proteinExistence type="predicted"/>
<evidence type="ECO:0000313" key="6">
    <source>
        <dbReference type="Proteomes" id="UP000193061"/>
    </source>
</evidence>
<dbReference type="SUPFAM" id="SSF46785">
    <property type="entry name" value="Winged helix' DNA-binding domain"/>
    <property type="match status" value="1"/>
</dbReference>
<dbReference type="InterPro" id="IPR036388">
    <property type="entry name" value="WH-like_DNA-bd_sf"/>
</dbReference>
<dbReference type="SMART" id="SM00866">
    <property type="entry name" value="UTRA"/>
    <property type="match status" value="1"/>
</dbReference>
<sequence length="238" mass="26241">MTNTHALPVFRQIVDDLKRQIADGQLTEHAALPSERVIAELHAVSRMTARRALEAVEAEGLAYSKRRQGRFVSPKRLMYDVGSMANFVAGAAAQGIEIEMELLESTTIQASGTLVETLSAAHGTKLYQNTRLIRSKGHSIFVETETVIAERCAALWPGPDNVDLQRQRYSPLGHTAEIVIRMCALEPDPARLLGAMPYQAGIEQEQLSRDESGAPICFSHQIWRGEMAQFSATAIISR</sequence>
<dbReference type="Gene3D" id="3.40.1410.10">
    <property type="entry name" value="Chorismate lyase-like"/>
    <property type="match status" value="1"/>
</dbReference>
<gene>
    <name evidence="5" type="primary">yvoA</name>
    <name evidence="5" type="ORF">ROA7450_00105</name>
</gene>
<dbReference type="RefSeq" id="WP_143534304.1">
    <property type="nucleotide sequence ID" value="NZ_FWFX01000001.1"/>
</dbReference>
<reference evidence="5 6" key="1">
    <citation type="submission" date="2017-03" db="EMBL/GenBank/DDBJ databases">
        <authorList>
            <person name="Afonso C.L."/>
            <person name="Miller P.J."/>
            <person name="Scott M.A."/>
            <person name="Spackman E."/>
            <person name="Goraichik I."/>
            <person name="Dimitrov K.M."/>
            <person name="Suarez D.L."/>
            <person name="Swayne D.E."/>
        </authorList>
    </citation>
    <scope>NUCLEOTIDE SEQUENCE [LARGE SCALE GENOMIC DNA]</scope>
    <source>
        <strain evidence="5 6">CECT 7450</strain>
    </source>
</reference>
<dbReference type="AlphaFoldDB" id="A0A1X6Y5M0"/>
<organism evidence="5 6">
    <name type="scientific">Roseovarius albus</name>
    <dbReference type="NCBI Taxonomy" id="1247867"/>
    <lineage>
        <taxon>Bacteria</taxon>
        <taxon>Pseudomonadati</taxon>
        <taxon>Pseudomonadota</taxon>
        <taxon>Alphaproteobacteria</taxon>
        <taxon>Rhodobacterales</taxon>
        <taxon>Roseobacteraceae</taxon>
        <taxon>Roseovarius</taxon>
    </lineage>
</organism>
<evidence type="ECO:0000256" key="1">
    <source>
        <dbReference type="ARBA" id="ARBA00023015"/>
    </source>
</evidence>
<dbReference type="GO" id="GO:0003700">
    <property type="term" value="F:DNA-binding transcription factor activity"/>
    <property type="evidence" value="ECO:0007669"/>
    <property type="project" value="InterPro"/>
</dbReference>
<dbReference type="InterPro" id="IPR028978">
    <property type="entry name" value="Chorismate_lyase_/UTRA_dom_sf"/>
</dbReference>
<keyword evidence="1" id="KW-0805">Transcription regulation</keyword>
<dbReference type="InterPro" id="IPR036390">
    <property type="entry name" value="WH_DNA-bd_sf"/>
</dbReference>
<dbReference type="GO" id="GO:0003677">
    <property type="term" value="F:DNA binding"/>
    <property type="evidence" value="ECO:0007669"/>
    <property type="project" value="UniProtKB-KW"/>
</dbReference>
<evidence type="ECO:0000259" key="4">
    <source>
        <dbReference type="PROSITE" id="PS50949"/>
    </source>
</evidence>
<accession>A0A1X6Y5M0</accession>
<dbReference type="PRINTS" id="PR00035">
    <property type="entry name" value="HTHGNTR"/>
</dbReference>
<dbReference type="SMART" id="SM00345">
    <property type="entry name" value="HTH_GNTR"/>
    <property type="match status" value="1"/>
</dbReference>
<evidence type="ECO:0000256" key="2">
    <source>
        <dbReference type="ARBA" id="ARBA00023125"/>
    </source>
</evidence>
<feature type="domain" description="HTH gntR-type" evidence="4">
    <location>
        <begin position="7"/>
        <end position="75"/>
    </location>
</feature>
<keyword evidence="6" id="KW-1185">Reference proteome</keyword>
<name>A0A1X6Y5M0_9RHOB</name>
<dbReference type="PANTHER" id="PTHR44846">
    <property type="entry name" value="MANNOSYL-D-GLYCERATE TRANSPORT/METABOLISM SYSTEM REPRESSOR MNGR-RELATED"/>
    <property type="match status" value="1"/>
</dbReference>
<keyword evidence="3" id="KW-0804">Transcription</keyword>
<dbReference type="EMBL" id="FWFX01000001">
    <property type="protein sequence ID" value="SLN11648.1"/>
    <property type="molecule type" value="Genomic_DNA"/>
</dbReference>
<dbReference type="InterPro" id="IPR000524">
    <property type="entry name" value="Tscrpt_reg_HTH_GntR"/>
</dbReference>
<dbReference type="OrthoDB" id="7173258at2"/>
<evidence type="ECO:0000313" key="5">
    <source>
        <dbReference type="EMBL" id="SLN11648.1"/>
    </source>
</evidence>
<dbReference type="InterPro" id="IPR050679">
    <property type="entry name" value="Bact_HTH_transcr_reg"/>
</dbReference>